<dbReference type="OrthoDB" id="774437at2759"/>
<feature type="compositionally biased region" description="Basic residues" evidence="1">
    <location>
        <begin position="154"/>
        <end position="175"/>
    </location>
</feature>
<proteinExistence type="predicted"/>
<feature type="compositionally biased region" description="Low complexity" evidence="1">
    <location>
        <begin position="198"/>
        <end position="208"/>
    </location>
</feature>
<feature type="compositionally biased region" description="Basic and acidic residues" evidence="1">
    <location>
        <begin position="176"/>
        <end position="197"/>
    </location>
</feature>
<gene>
    <name evidence="2" type="ORF">NYM_LOCUS4621</name>
</gene>
<evidence type="ECO:0000313" key="2">
    <source>
        <dbReference type="EMBL" id="VVV57217.1"/>
    </source>
</evidence>
<dbReference type="AlphaFoldDB" id="A0A5K0WV97"/>
<feature type="region of interest" description="Disordered" evidence="1">
    <location>
        <begin position="152"/>
        <end position="215"/>
    </location>
</feature>
<feature type="region of interest" description="Disordered" evidence="1">
    <location>
        <begin position="1"/>
        <end position="21"/>
    </location>
</feature>
<feature type="region of interest" description="Disordered" evidence="1">
    <location>
        <begin position="39"/>
        <end position="71"/>
    </location>
</feature>
<accession>A0A5K0WV97</accession>
<dbReference type="OMA" id="RQQHFDH"/>
<evidence type="ECO:0000256" key="1">
    <source>
        <dbReference type="SAM" id="MobiDB-lite"/>
    </source>
</evidence>
<protein>
    <submittedName>
        <fullName evidence="2">Uncharacterized protein</fullName>
    </submittedName>
</protein>
<dbReference type="Gramene" id="NC10G0145360.1">
    <property type="protein sequence ID" value="NC10G0145360.1:cds"/>
    <property type="gene ID" value="NC10G0145360"/>
</dbReference>
<dbReference type="EMBL" id="LR721775">
    <property type="protein sequence ID" value="VVV57217.1"/>
    <property type="molecule type" value="Genomic_DNA"/>
</dbReference>
<reference evidence="2" key="1">
    <citation type="submission" date="2019-09" db="EMBL/GenBank/DDBJ databases">
        <authorList>
            <person name="Zhang L."/>
        </authorList>
    </citation>
    <scope>NUCLEOTIDE SEQUENCE</scope>
</reference>
<dbReference type="PANTHER" id="PTHR33472">
    <property type="entry name" value="OS01G0106600 PROTEIN"/>
    <property type="match status" value="1"/>
</dbReference>
<organism evidence="2">
    <name type="scientific">Nymphaea colorata</name>
    <name type="common">pocket water lily</name>
    <dbReference type="NCBI Taxonomy" id="210225"/>
    <lineage>
        <taxon>Eukaryota</taxon>
        <taxon>Viridiplantae</taxon>
        <taxon>Streptophyta</taxon>
        <taxon>Embryophyta</taxon>
        <taxon>Tracheophyta</taxon>
        <taxon>Spermatophyta</taxon>
        <taxon>Magnoliopsida</taxon>
        <taxon>Nymphaeales</taxon>
        <taxon>Nymphaeaceae</taxon>
        <taxon>Nymphaea</taxon>
    </lineage>
</organism>
<sequence>MFSHHQKAEKANPPAHEESHRGMEHEIKELIHHLTGRLSDLHNHHPSKSHHPSQQQHHGGHGDDHDPAGLKVIALTGNNNGASMKAGRDEVADTRVSSPADGEAVAAYANSNFQAVNNSVVVGGSCTANDPGIHLDIPIETLEPEWQHEEYMKMKKKDKKQKKKDKKEKKKKKKEKKSDASFEDGGENKKMQEKKSSSSESSSSSSSSSEDEGKH</sequence>
<name>A0A5K0WV97_9MAGN</name>
<dbReference type="PANTHER" id="PTHR33472:SF28">
    <property type="entry name" value="BROMO AND FHA DOMAIN-CONTAINING PROTEIN DDB_G0267958"/>
    <property type="match status" value="1"/>
</dbReference>